<dbReference type="AlphaFoldDB" id="A0A2S0NJZ1"/>
<protein>
    <recommendedName>
        <fullName evidence="4">Membrane transporter protein</fullName>
    </recommendedName>
</protein>
<accession>A0A2S0NJZ1</accession>
<evidence type="ECO:0008006" key="4">
    <source>
        <dbReference type="Google" id="ProtNLM"/>
    </source>
</evidence>
<feature type="transmembrane region" description="Helical" evidence="1">
    <location>
        <begin position="33"/>
        <end position="54"/>
    </location>
</feature>
<keyword evidence="1" id="KW-0812">Transmembrane</keyword>
<evidence type="ECO:0000313" key="2">
    <source>
        <dbReference type="EMBL" id="AVP49334.1"/>
    </source>
</evidence>
<evidence type="ECO:0000256" key="1">
    <source>
        <dbReference type="SAM" id="Phobius"/>
    </source>
</evidence>
<feature type="transmembrane region" description="Helical" evidence="1">
    <location>
        <begin position="66"/>
        <end position="83"/>
    </location>
</feature>
<feature type="transmembrane region" description="Helical" evidence="1">
    <location>
        <begin position="7"/>
        <end position="27"/>
    </location>
</feature>
<gene>
    <name evidence="2" type="ORF">C5T88_01930</name>
</gene>
<sequence>MKQATPISHTIIMVSSLVNLLVNYQLFGQGDLGLNYLLPLSFAALSATFLAFYLKKYFTKEIYIKWLLILLIWASIIKVIVYLV</sequence>
<reference evidence="3" key="1">
    <citation type="submission" date="2018-02" db="EMBL/GenBank/DDBJ databases">
        <title>Firefly genomes illuminate parallel origins of bioluminescence in beetles.</title>
        <authorList>
            <person name="Fallon T.R."/>
            <person name="Lower S.E.S."/>
            <person name="Behringer M."/>
            <person name="Weng J.-K."/>
        </authorList>
    </citation>
    <scope>NUCLEOTIDE SEQUENCE [LARGE SCALE GENOMIC DNA]</scope>
</reference>
<keyword evidence="1" id="KW-1133">Transmembrane helix</keyword>
<proteinExistence type="predicted"/>
<dbReference type="Proteomes" id="UP000239250">
    <property type="component" value="Chromosome"/>
</dbReference>
<keyword evidence="1" id="KW-0472">Membrane</keyword>
<dbReference type="EMBL" id="CP027019">
    <property type="protein sequence ID" value="AVP49334.1"/>
    <property type="molecule type" value="Genomic_DNA"/>
</dbReference>
<evidence type="ECO:0000313" key="3">
    <source>
        <dbReference type="Proteomes" id="UP000239250"/>
    </source>
</evidence>
<organism evidence="2 3">
    <name type="scientific">Williamsoniiplasma luminosum</name>
    <dbReference type="NCBI Taxonomy" id="214888"/>
    <lineage>
        <taxon>Bacteria</taxon>
        <taxon>Bacillati</taxon>
        <taxon>Mycoplasmatota</taxon>
        <taxon>Mollicutes</taxon>
        <taxon>Entomoplasmatales</taxon>
        <taxon>Williamsoniiplasma</taxon>
    </lineage>
</organism>
<name>A0A2S0NJZ1_9MOLU</name>